<dbReference type="Gene3D" id="3.90.1570.10">
    <property type="entry name" value="tt1808, chain A"/>
    <property type="match status" value="1"/>
</dbReference>
<gene>
    <name evidence="2" type="ORF">F0U44_14355</name>
</gene>
<comment type="caution">
    <text evidence="2">The sequence shown here is derived from an EMBL/GenBank/DDBJ whole genome shotgun (WGS) entry which is preliminary data.</text>
</comment>
<dbReference type="AlphaFoldDB" id="A0A5B1LH90"/>
<dbReference type="InterPro" id="IPR008538">
    <property type="entry name" value="Uma2"/>
</dbReference>
<dbReference type="SUPFAM" id="SSF52980">
    <property type="entry name" value="Restriction endonuclease-like"/>
    <property type="match status" value="1"/>
</dbReference>
<reference evidence="2 3" key="1">
    <citation type="submission" date="2019-09" db="EMBL/GenBank/DDBJ databases">
        <title>Nocardioides panacisoli sp. nov., isolated from the soil of a ginseng field.</title>
        <authorList>
            <person name="Cho C."/>
        </authorList>
    </citation>
    <scope>NUCLEOTIDE SEQUENCE [LARGE SCALE GENOMIC DNA]</scope>
    <source>
        <strain evidence="2 3">BN130099</strain>
    </source>
</reference>
<dbReference type="Pfam" id="PF05685">
    <property type="entry name" value="Uma2"/>
    <property type="match status" value="1"/>
</dbReference>
<evidence type="ECO:0000259" key="1">
    <source>
        <dbReference type="Pfam" id="PF05685"/>
    </source>
</evidence>
<reference evidence="2 3" key="2">
    <citation type="submission" date="2019-09" db="EMBL/GenBank/DDBJ databases">
        <authorList>
            <person name="Jin C."/>
        </authorList>
    </citation>
    <scope>NUCLEOTIDE SEQUENCE [LARGE SCALE GENOMIC DNA]</scope>
    <source>
        <strain evidence="2 3">BN130099</strain>
    </source>
</reference>
<evidence type="ECO:0000313" key="2">
    <source>
        <dbReference type="EMBL" id="KAA1419598.1"/>
    </source>
</evidence>
<evidence type="ECO:0000313" key="3">
    <source>
        <dbReference type="Proteomes" id="UP000325003"/>
    </source>
</evidence>
<dbReference type="CDD" id="cd06260">
    <property type="entry name" value="DUF820-like"/>
    <property type="match status" value="1"/>
</dbReference>
<dbReference type="PANTHER" id="PTHR34107:SF2">
    <property type="entry name" value="SLL0888 PROTEIN"/>
    <property type="match status" value="1"/>
</dbReference>
<keyword evidence="2" id="KW-0540">Nuclease</keyword>
<proteinExistence type="predicted"/>
<dbReference type="InterPro" id="IPR012296">
    <property type="entry name" value="Nuclease_put_TT1808"/>
</dbReference>
<dbReference type="InterPro" id="IPR011335">
    <property type="entry name" value="Restrct_endonuc-II-like"/>
</dbReference>
<organism evidence="2 3">
    <name type="scientific">Nocardioides humilatus</name>
    <dbReference type="NCBI Taxonomy" id="2607660"/>
    <lineage>
        <taxon>Bacteria</taxon>
        <taxon>Bacillati</taxon>
        <taxon>Actinomycetota</taxon>
        <taxon>Actinomycetes</taxon>
        <taxon>Propionibacteriales</taxon>
        <taxon>Nocardioidaceae</taxon>
        <taxon>Nocardioides</taxon>
    </lineage>
</organism>
<accession>A0A5B1LH90</accession>
<name>A0A5B1LH90_9ACTN</name>
<keyword evidence="2" id="KW-0255">Endonuclease</keyword>
<sequence length="182" mass="20087">MTVAITRSDDLQRLPMSWEQYLTYDDAVPSEYYGGALVVAAQPSQLHQHIQFRLTTLLHAHAPAGAAVTQGWAWSPDGAREELGPDLMVHEPTTEQRALRSIPFLVVEIVSTNRSADLVAKLQRYAAWGAPSYWIVDPRDHAVTTLVLRDGLYEESGFHTSGAVVLTYGDIEVPVDLDALFG</sequence>
<dbReference type="EMBL" id="VUJV01000003">
    <property type="protein sequence ID" value="KAA1419598.1"/>
    <property type="molecule type" value="Genomic_DNA"/>
</dbReference>
<dbReference type="GO" id="GO:0004519">
    <property type="term" value="F:endonuclease activity"/>
    <property type="evidence" value="ECO:0007669"/>
    <property type="project" value="UniProtKB-KW"/>
</dbReference>
<dbReference type="PANTHER" id="PTHR34107">
    <property type="entry name" value="SLL0198 PROTEIN-RELATED"/>
    <property type="match status" value="1"/>
</dbReference>
<keyword evidence="3" id="KW-1185">Reference proteome</keyword>
<dbReference type="Proteomes" id="UP000325003">
    <property type="component" value="Unassembled WGS sequence"/>
</dbReference>
<feature type="domain" description="Putative restriction endonuclease" evidence="1">
    <location>
        <begin position="18"/>
        <end position="164"/>
    </location>
</feature>
<keyword evidence="2" id="KW-0378">Hydrolase</keyword>
<protein>
    <submittedName>
        <fullName evidence="2">Uma2 family endonuclease</fullName>
    </submittedName>
</protein>